<keyword evidence="1" id="KW-1185">Reference proteome</keyword>
<dbReference type="Proteomes" id="UP000887565">
    <property type="component" value="Unplaced"/>
</dbReference>
<evidence type="ECO:0000313" key="1">
    <source>
        <dbReference type="Proteomes" id="UP000887565"/>
    </source>
</evidence>
<protein>
    <submittedName>
        <fullName evidence="2">Uncharacterized protein</fullName>
    </submittedName>
</protein>
<dbReference type="AlphaFoldDB" id="A0A915JQT1"/>
<evidence type="ECO:0000313" key="2">
    <source>
        <dbReference type="WBParaSite" id="nRc.2.0.1.t28467-RA"/>
    </source>
</evidence>
<proteinExistence type="predicted"/>
<dbReference type="WBParaSite" id="nRc.2.0.1.t28467-RA">
    <property type="protein sequence ID" value="nRc.2.0.1.t28467-RA"/>
    <property type="gene ID" value="nRc.2.0.1.g28467"/>
</dbReference>
<organism evidence="1 2">
    <name type="scientific">Romanomermis culicivorax</name>
    <name type="common">Nematode worm</name>
    <dbReference type="NCBI Taxonomy" id="13658"/>
    <lineage>
        <taxon>Eukaryota</taxon>
        <taxon>Metazoa</taxon>
        <taxon>Ecdysozoa</taxon>
        <taxon>Nematoda</taxon>
        <taxon>Enoplea</taxon>
        <taxon>Dorylaimia</taxon>
        <taxon>Mermithida</taxon>
        <taxon>Mermithoidea</taxon>
        <taxon>Mermithidae</taxon>
        <taxon>Romanomermis</taxon>
    </lineage>
</organism>
<sequence length="27" mass="3033">MAMIIQQMVDGRLNVDYTKLDGAFACK</sequence>
<reference evidence="2" key="1">
    <citation type="submission" date="2022-11" db="UniProtKB">
        <authorList>
            <consortium name="WormBaseParasite"/>
        </authorList>
    </citation>
    <scope>IDENTIFICATION</scope>
</reference>
<name>A0A915JQT1_ROMCU</name>
<accession>A0A915JQT1</accession>